<protein>
    <recommendedName>
        <fullName evidence="1">Tubby C-terminal domain-containing protein</fullName>
    </recommendedName>
</protein>
<evidence type="ECO:0000313" key="2">
    <source>
        <dbReference type="EMBL" id="KXA38880.1"/>
    </source>
</evidence>
<dbReference type="AlphaFoldDB" id="A0ABD4EH44"/>
<dbReference type="Proteomes" id="UP000070063">
    <property type="component" value="Unassembled WGS sequence"/>
</dbReference>
<feature type="domain" description="Tubby C-terminal" evidence="1">
    <location>
        <begin position="2"/>
        <end position="60"/>
    </location>
</feature>
<comment type="caution">
    <text evidence="2">The sequence shown here is derived from an EMBL/GenBank/DDBJ whole genome shotgun (WGS) entry which is preliminary data.</text>
</comment>
<sequence>MYRYKVYNNLTTSLSKVENCNNKNIVGYVKKSYSNFIKRIIDFIGDGKFFNYFEVYGKNHIDHRVI</sequence>
<evidence type="ECO:0000259" key="1">
    <source>
        <dbReference type="Pfam" id="PF23728"/>
    </source>
</evidence>
<dbReference type="Pfam" id="PF23728">
    <property type="entry name" value="Tubby_C_like"/>
    <property type="match status" value="1"/>
</dbReference>
<evidence type="ECO:0000313" key="3">
    <source>
        <dbReference type="Proteomes" id="UP000070063"/>
    </source>
</evidence>
<dbReference type="InterPro" id="IPR056944">
    <property type="entry name" value="Tubby_C-like"/>
</dbReference>
<dbReference type="RefSeq" id="WP_060795409.1">
    <property type="nucleotide sequence ID" value="NZ_CP041726.1"/>
</dbReference>
<name>A0ABD4EH44_STALU</name>
<dbReference type="EMBL" id="LRQI01000036">
    <property type="protein sequence ID" value="KXA38880.1"/>
    <property type="molecule type" value="Genomic_DNA"/>
</dbReference>
<accession>A0ABD4EH44</accession>
<proteinExistence type="predicted"/>
<organism evidence="2 3">
    <name type="scientific">Staphylococcus lugdunensis</name>
    <dbReference type="NCBI Taxonomy" id="28035"/>
    <lineage>
        <taxon>Bacteria</taxon>
        <taxon>Bacillati</taxon>
        <taxon>Bacillota</taxon>
        <taxon>Bacilli</taxon>
        <taxon>Bacillales</taxon>
        <taxon>Staphylococcaceae</taxon>
        <taxon>Staphylococcus</taxon>
    </lineage>
</organism>
<reference evidence="2 3" key="1">
    <citation type="submission" date="2016-01" db="EMBL/GenBank/DDBJ databases">
        <authorList>
            <person name="Mitreva M."/>
            <person name="Pepin K.H."/>
            <person name="Mihindukulasuriya K.A."/>
            <person name="Fulton R."/>
            <person name="Fronick C."/>
            <person name="O'Laughlin M."/>
            <person name="Miner T."/>
            <person name="Herter B."/>
            <person name="Rosa B.A."/>
            <person name="Cordes M."/>
            <person name="Tomlinson C."/>
            <person name="Wollam A."/>
            <person name="Palsikar V.B."/>
            <person name="Mardis E.R."/>
            <person name="Wilson R.K."/>
        </authorList>
    </citation>
    <scope>NUCLEOTIDE SEQUENCE [LARGE SCALE GENOMIC DNA]</scope>
    <source>
        <strain evidence="2 3">MJR7738</strain>
    </source>
</reference>
<gene>
    <name evidence="2" type="ORF">HMPREF3225_00985</name>
</gene>